<protein>
    <submittedName>
        <fullName evidence="2">Uncharacterized protein</fullName>
    </submittedName>
</protein>
<name>A0AAQ3PLI2_PASNO</name>
<keyword evidence="3" id="KW-1185">Reference proteome</keyword>
<feature type="region of interest" description="Disordered" evidence="1">
    <location>
        <begin position="1"/>
        <end position="79"/>
    </location>
</feature>
<dbReference type="Proteomes" id="UP001341281">
    <property type="component" value="Chromosome 01"/>
</dbReference>
<evidence type="ECO:0000256" key="1">
    <source>
        <dbReference type="SAM" id="MobiDB-lite"/>
    </source>
</evidence>
<gene>
    <name evidence="2" type="ORF">U9M48_005044</name>
</gene>
<sequence length="79" mass="8511">MGWSRSAQDEGVGEAAAARIRPAKDEGMADQATERPVEEYADGSRPDLAKQDGRGRAVPDPRPEEGGCNRRQIRVPAPP</sequence>
<organism evidence="2 3">
    <name type="scientific">Paspalum notatum var. saurae</name>
    <dbReference type="NCBI Taxonomy" id="547442"/>
    <lineage>
        <taxon>Eukaryota</taxon>
        <taxon>Viridiplantae</taxon>
        <taxon>Streptophyta</taxon>
        <taxon>Embryophyta</taxon>
        <taxon>Tracheophyta</taxon>
        <taxon>Spermatophyta</taxon>
        <taxon>Magnoliopsida</taxon>
        <taxon>Liliopsida</taxon>
        <taxon>Poales</taxon>
        <taxon>Poaceae</taxon>
        <taxon>PACMAD clade</taxon>
        <taxon>Panicoideae</taxon>
        <taxon>Andropogonodae</taxon>
        <taxon>Paspaleae</taxon>
        <taxon>Paspalinae</taxon>
        <taxon>Paspalum</taxon>
    </lineage>
</organism>
<accession>A0AAQ3PLI2</accession>
<dbReference type="AlphaFoldDB" id="A0AAQ3PLI2"/>
<feature type="compositionally biased region" description="Basic and acidic residues" evidence="1">
    <location>
        <begin position="22"/>
        <end position="68"/>
    </location>
</feature>
<proteinExistence type="predicted"/>
<dbReference type="EMBL" id="CP144745">
    <property type="protein sequence ID" value="WVZ54207.1"/>
    <property type="molecule type" value="Genomic_DNA"/>
</dbReference>
<evidence type="ECO:0000313" key="3">
    <source>
        <dbReference type="Proteomes" id="UP001341281"/>
    </source>
</evidence>
<evidence type="ECO:0000313" key="2">
    <source>
        <dbReference type="EMBL" id="WVZ54207.1"/>
    </source>
</evidence>
<reference evidence="2 3" key="1">
    <citation type="submission" date="2024-02" db="EMBL/GenBank/DDBJ databases">
        <title>High-quality chromosome-scale genome assembly of Pensacola bahiagrass (Paspalum notatum Flugge var. saurae).</title>
        <authorList>
            <person name="Vega J.M."/>
            <person name="Podio M."/>
            <person name="Orjuela J."/>
            <person name="Siena L.A."/>
            <person name="Pessino S.C."/>
            <person name="Combes M.C."/>
            <person name="Mariac C."/>
            <person name="Albertini E."/>
            <person name="Pupilli F."/>
            <person name="Ortiz J.P.A."/>
            <person name="Leblanc O."/>
        </authorList>
    </citation>
    <scope>NUCLEOTIDE SEQUENCE [LARGE SCALE GENOMIC DNA]</scope>
    <source>
        <strain evidence="2">R1</strain>
        <tissue evidence="2">Leaf</tissue>
    </source>
</reference>